<keyword evidence="1" id="KW-0472">Membrane</keyword>
<reference evidence="2" key="1">
    <citation type="journal article" date="2023" name="Mol. Ecol. Resour.">
        <title>Chromosome-level genome assembly of a triploid poplar Populus alba 'Berolinensis'.</title>
        <authorList>
            <person name="Chen S."/>
            <person name="Yu Y."/>
            <person name="Wang X."/>
            <person name="Wang S."/>
            <person name="Zhang T."/>
            <person name="Zhou Y."/>
            <person name="He R."/>
            <person name="Meng N."/>
            <person name="Wang Y."/>
            <person name="Liu W."/>
            <person name="Liu Z."/>
            <person name="Liu J."/>
            <person name="Guo Q."/>
            <person name="Huang H."/>
            <person name="Sederoff R.R."/>
            <person name="Wang G."/>
            <person name="Qu G."/>
            <person name="Chen S."/>
        </authorList>
    </citation>
    <scope>NUCLEOTIDE SEQUENCE</scope>
    <source>
        <strain evidence="2">SC-2020</strain>
    </source>
</reference>
<keyword evidence="1" id="KW-0812">Transmembrane</keyword>
<dbReference type="Proteomes" id="UP001164929">
    <property type="component" value="Chromosome 6"/>
</dbReference>
<dbReference type="EMBL" id="JAQIZT010000006">
    <property type="protein sequence ID" value="KAJ6992671.1"/>
    <property type="molecule type" value="Genomic_DNA"/>
</dbReference>
<evidence type="ECO:0000313" key="2">
    <source>
        <dbReference type="EMBL" id="KAJ6992671.1"/>
    </source>
</evidence>
<protein>
    <submittedName>
        <fullName evidence="2">Uncharacterized protein</fullName>
    </submittedName>
</protein>
<accession>A0AAD6VZ32</accession>
<proteinExistence type="predicted"/>
<evidence type="ECO:0000256" key="1">
    <source>
        <dbReference type="SAM" id="Phobius"/>
    </source>
</evidence>
<evidence type="ECO:0000313" key="3">
    <source>
        <dbReference type="Proteomes" id="UP001164929"/>
    </source>
</evidence>
<name>A0AAD6VZ32_9ROSI</name>
<feature type="transmembrane region" description="Helical" evidence="1">
    <location>
        <begin position="6"/>
        <end position="23"/>
    </location>
</feature>
<keyword evidence="1" id="KW-1133">Transmembrane helix</keyword>
<sequence length="44" mass="5263">MLQDEEKIFLYFMFPAAGIIFLIRTRRLLSDNRPRKLSYLIADS</sequence>
<gene>
    <name evidence="2" type="ORF">NC653_015919</name>
</gene>
<organism evidence="2 3">
    <name type="scientific">Populus alba x Populus x berolinensis</name>
    <dbReference type="NCBI Taxonomy" id="444605"/>
    <lineage>
        <taxon>Eukaryota</taxon>
        <taxon>Viridiplantae</taxon>
        <taxon>Streptophyta</taxon>
        <taxon>Embryophyta</taxon>
        <taxon>Tracheophyta</taxon>
        <taxon>Spermatophyta</taxon>
        <taxon>Magnoliopsida</taxon>
        <taxon>eudicotyledons</taxon>
        <taxon>Gunneridae</taxon>
        <taxon>Pentapetalae</taxon>
        <taxon>rosids</taxon>
        <taxon>fabids</taxon>
        <taxon>Malpighiales</taxon>
        <taxon>Salicaceae</taxon>
        <taxon>Saliceae</taxon>
        <taxon>Populus</taxon>
    </lineage>
</organism>
<dbReference type="AlphaFoldDB" id="A0AAD6VZ32"/>
<comment type="caution">
    <text evidence="2">The sequence shown here is derived from an EMBL/GenBank/DDBJ whole genome shotgun (WGS) entry which is preliminary data.</text>
</comment>
<keyword evidence="3" id="KW-1185">Reference proteome</keyword>